<comment type="caution">
    <text evidence="2">The sequence shown here is derived from an EMBL/GenBank/DDBJ whole genome shotgun (WGS) entry which is preliminary data.</text>
</comment>
<protein>
    <submittedName>
        <fullName evidence="2">Uncharacterized protein</fullName>
    </submittedName>
</protein>
<keyword evidence="1" id="KW-0732">Signal</keyword>
<dbReference type="Proteomes" id="UP001279734">
    <property type="component" value="Unassembled WGS sequence"/>
</dbReference>
<feature type="chain" id="PRO_5041928456" evidence="1">
    <location>
        <begin position="17"/>
        <end position="91"/>
    </location>
</feature>
<reference evidence="2" key="1">
    <citation type="submission" date="2023-05" db="EMBL/GenBank/DDBJ databases">
        <title>Nepenthes gracilis genome sequencing.</title>
        <authorList>
            <person name="Fukushima K."/>
        </authorList>
    </citation>
    <scope>NUCLEOTIDE SEQUENCE</scope>
    <source>
        <strain evidence="2">SING2019-196</strain>
    </source>
</reference>
<gene>
    <name evidence="2" type="ORF">Nepgr_032109</name>
</gene>
<evidence type="ECO:0000313" key="2">
    <source>
        <dbReference type="EMBL" id="GMH30266.1"/>
    </source>
</evidence>
<evidence type="ECO:0000256" key="1">
    <source>
        <dbReference type="SAM" id="SignalP"/>
    </source>
</evidence>
<feature type="signal peptide" evidence="1">
    <location>
        <begin position="1"/>
        <end position="16"/>
    </location>
</feature>
<organism evidence="2 3">
    <name type="scientific">Nepenthes gracilis</name>
    <name type="common">Slender pitcher plant</name>
    <dbReference type="NCBI Taxonomy" id="150966"/>
    <lineage>
        <taxon>Eukaryota</taxon>
        <taxon>Viridiplantae</taxon>
        <taxon>Streptophyta</taxon>
        <taxon>Embryophyta</taxon>
        <taxon>Tracheophyta</taxon>
        <taxon>Spermatophyta</taxon>
        <taxon>Magnoliopsida</taxon>
        <taxon>eudicotyledons</taxon>
        <taxon>Gunneridae</taxon>
        <taxon>Pentapetalae</taxon>
        <taxon>Caryophyllales</taxon>
        <taxon>Nepenthaceae</taxon>
        <taxon>Nepenthes</taxon>
    </lineage>
</organism>
<dbReference type="AlphaFoldDB" id="A0AAD3TJE4"/>
<dbReference type="EMBL" id="BSYO01000038">
    <property type="protein sequence ID" value="GMH30266.1"/>
    <property type="molecule type" value="Genomic_DNA"/>
</dbReference>
<proteinExistence type="predicted"/>
<name>A0AAD3TJE4_NEPGR</name>
<accession>A0AAD3TJE4</accession>
<sequence length="91" mass="10441">MFSMMMVSRLLMVVMVEYLGLHKRQKYVCKEGKRLGDLNDLTTKDEMQNLKNPRRVDILPTPGRRGGSLIRTLQYNTKNCEDEVPGNLPAS</sequence>
<keyword evidence="3" id="KW-1185">Reference proteome</keyword>
<evidence type="ECO:0000313" key="3">
    <source>
        <dbReference type="Proteomes" id="UP001279734"/>
    </source>
</evidence>